<feature type="compositionally biased region" description="Basic and acidic residues" evidence="1">
    <location>
        <begin position="1"/>
        <end position="14"/>
    </location>
</feature>
<keyword evidence="3" id="KW-1185">Reference proteome</keyword>
<reference evidence="2 3" key="1">
    <citation type="submission" date="2023-10" db="EMBL/GenBank/DDBJ databases">
        <authorList>
            <person name="Venkata Ramana C."/>
            <person name="Sasikala C."/>
            <person name="Dhurka M."/>
        </authorList>
    </citation>
    <scope>NUCLEOTIDE SEQUENCE [LARGE SCALE GENOMIC DNA]</scope>
    <source>
        <strain evidence="2 3">KCTC 32151</strain>
    </source>
</reference>
<gene>
    <name evidence="2" type="ORF">R2G56_08730</name>
</gene>
<evidence type="ECO:0000313" key="2">
    <source>
        <dbReference type="EMBL" id="MDV6226368.1"/>
    </source>
</evidence>
<proteinExistence type="predicted"/>
<organism evidence="2 3">
    <name type="scientific">Nitratireductor aquimarinus</name>
    <dbReference type="NCBI Taxonomy" id="889300"/>
    <lineage>
        <taxon>Bacteria</taxon>
        <taxon>Pseudomonadati</taxon>
        <taxon>Pseudomonadota</taxon>
        <taxon>Alphaproteobacteria</taxon>
        <taxon>Hyphomicrobiales</taxon>
        <taxon>Phyllobacteriaceae</taxon>
        <taxon>Nitratireductor</taxon>
    </lineage>
</organism>
<evidence type="ECO:0000313" key="3">
    <source>
        <dbReference type="Proteomes" id="UP001185659"/>
    </source>
</evidence>
<dbReference type="RefSeq" id="WP_317561041.1">
    <property type="nucleotide sequence ID" value="NZ_JAWLIP010000003.1"/>
</dbReference>
<feature type="region of interest" description="Disordered" evidence="1">
    <location>
        <begin position="1"/>
        <end position="22"/>
    </location>
</feature>
<comment type="caution">
    <text evidence="2">The sequence shown here is derived from an EMBL/GenBank/DDBJ whole genome shotgun (WGS) entry which is preliminary data.</text>
</comment>
<name>A0ABU4AJD9_9HYPH</name>
<sequence length="86" mass="9403">MIRSVEDMVQERNSPEAPAGVAGGRSLLEIEGAFCLFPVRREPGTTFFCAAAVERENWAGGGQRSRYCAFHRDYLACCESVAEEAA</sequence>
<accession>A0ABU4AJD9</accession>
<dbReference type="EMBL" id="JAWLIP010000003">
    <property type="protein sequence ID" value="MDV6226368.1"/>
    <property type="molecule type" value="Genomic_DNA"/>
</dbReference>
<protein>
    <recommendedName>
        <fullName evidence="4">GcrA cell cycle regulator</fullName>
    </recommendedName>
</protein>
<evidence type="ECO:0008006" key="4">
    <source>
        <dbReference type="Google" id="ProtNLM"/>
    </source>
</evidence>
<evidence type="ECO:0000256" key="1">
    <source>
        <dbReference type="SAM" id="MobiDB-lite"/>
    </source>
</evidence>
<dbReference type="Proteomes" id="UP001185659">
    <property type="component" value="Unassembled WGS sequence"/>
</dbReference>